<feature type="region of interest" description="Disordered" evidence="1">
    <location>
        <begin position="1779"/>
        <end position="1837"/>
    </location>
</feature>
<feature type="region of interest" description="Disordered" evidence="1">
    <location>
        <begin position="709"/>
        <end position="749"/>
    </location>
</feature>
<feature type="compositionally biased region" description="Basic and acidic residues" evidence="1">
    <location>
        <begin position="737"/>
        <end position="749"/>
    </location>
</feature>
<feature type="compositionally biased region" description="Basic and acidic residues" evidence="1">
    <location>
        <begin position="190"/>
        <end position="202"/>
    </location>
</feature>
<feature type="compositionally biased region" description="Basic residues" evidence="1">
    <location>
        <begin position="204"/>
        <end position="215"/>
    </location>
</feature>
<feature type="region of interest" description="Disordered" evidence="1">
    <location>
        <begin position="1591"/>
        <end position="1634"/>
    </location>
</feature>
<evidence type="ECO:0008006" key="3">
    <source>
        <dbReference type="Google" id="ProtNLM"/>
    </source>
</evidence>
<organism evidence="2">
    <name type="scientific">Chromera velia CCMP2878</name>
    <dbReference type="NCBI Taxonomy" id="1169474"/>
    <lineage>
        <taxon>Eukaryota</taxon>
        <taxon>Sar</taxon>
        <taxon>Alveolata</taxon>
        <taxon>Colpodellida</taxon>
        <taxon>Chromeraceae</taxon>
        <taxon>Chromera</taxon>
    </lineage>
</organism>
<protein>
    <recommendedName>
        <fullName evidence="3">Chromo domain-containing protein</fullName>
    </recommendedName>
</protein>
<feature type="region of interest" description="Disordered" evidence="1">
    <location>
        <begin position="1166"/>
        <end position="1185"/>
    </location>
</feature>
<proteinExistence type="predicted"/>
<accession>A0A0G4GCN0</accession>
<reference evidence="2" key="1">
    <citation type="submission" date="2014-11" db="EMBL/GenBank/DDBJ databases">
        <authorList>
            <person name="Otto D Thomas"/>
            <person name="Naeem Raeece"/>
        </authorList>
    </citation>
    <scope>NUCLEOTIDE SEQUENCE</scope>
</reference>
<gene>
    <name evidence="2" type="ORF">Cvel_21178</name>
</gene>
<feature type="compositionally biased region" description="Polar residues" evidence="1">
    <location>
        <begin position="1612"/>
        <end position="1624"/>
    </location>
</feature>
<feature type="compositionally biased region" description="Acidic residues" evidence="1">
    <location>
        <begin position="43"/>
        <end position="59"/>
    </location>
</feature>
<evidence type="ECO:0000313" key="2">
    <source>
        <dbReference type="EMBL" id="CEM26556.1"/>
    </source>
</evidence>
<feature type="compositionally biased region" description="Acidic residues" evidence="1">
    <location>
        <begin position="1736"/>
        <end position="1745"/>
    </location>
</feature>
<feature type="compositionally biased region" description="Basic and acidic residues" evidence="1">
    <location>
        <begin position="1799"/>
        <end position="1818"/>
    </location>
</feature>
<feature type="region of interest" description="Disordered" evidence="1">
    <location>
        <begin position="1657"/>
        <end position="1745"/>
    </location>
</feature>
<dbReference type="VEuPathDB" id="CryptoDB:Cvel_21178"/>
<feature type="compositionally biased region" description="Basic residues" evidence="1">
    <location>
        <begin position="724"/>
        <end position="736"/>
    </location>
</feature>
<feature type="compositionally biased region" description="Basic and acidic residues" evidence="1">
    <location>
        <begin position="152"/>
        <end position="182"/>
    </location>
</feature>
<feature type="compositionally biased region" description="Low complexity" evidence="1">
    <location>
        <begin position="1"/>
        <end position="22"/>
    </location>
</feature>
<feature type="region of interest" description="Disordered" evidence="1">
    <location>
        <begin position="148"/>
        <end position="229"/>
    </location>
</feature>
<evidence type="ECO:0000256" key="1">
    <source>
        <dbReference type="SAM" id="MobiDB-lite"/>
    </source>
</evidence>
<name>A0A0G4GCN0_9ALVE</name>
<feature type="region of interest" description="Disordered" evidence="1">
    <location>
        <begin position="971"/>
        <end position="996"/>
    </location>
</feature>
<feature type="region of interest" description="Disordered" evidence="1">
    <location>
        <begin position="1370"/>
        <end position="1389"/>
    </location>
</feature>
<feature type="region of interest" description="Disordered" evidence="1">
    <location>
        <begin position="1129"/>
        <end position="1149"/>
    </location>
</feature>
<feature type="region of interest" description="Disordered" evidence="1">
    <location>
        <begin position="1"/>
        <end position="77"/>
    </location>
</feature>
<sequence>MPASSSGSDSSDSSSDSSRLSDTGMPSATNEADARSEGCISDAENDDEDDHEGDDENLRDEEGAAGDQGGGDNNSDLLEELLEEQRGGLGADDVQMKESDWEIAFIACRRVQKETKKQERVVEYQCIWKNFTRYATWLDETAIRNTAGGPDALDRFLDTKEGKEAMRRDKKAERQRAQRADKQGGASTTKTREEDRGRDAGGKGKGKSRNKKKKKADGGKFRDPGSANLEEEGGILTDLSAVDCQSEFFDDDLALSVVMQPPQGSGGEEYKHHTLLLEKVTELPYQPAYAPNDDLNPRRILNCRPAKVTGEEGDWEEGGGPLEYLVDGGGVGKLAIHDWFSCGRLMRNRQLVIDFHKRTGRPPPQFPSCEKILGHREDSGAKEKVRVPELTDEEVDDILSGRVEDWRPLDLKMVFVVKWKDADKLAISEETPADLLKVAMSSRGEGGMDILFGGGPEEALTAVREYVKRARLPAWTFPPCDSIERIEYRPETAFRGSYQYLLKFTKPQETAEKEEENTASADADAGAESDRYWTAWANVDELDGENASKAYRLHEEKGIPPPVKTRQILRKAEKDSMYLVALNRGSLIAPEEADLPCKWIASDDYPELLPLIRKFHIKHPDTEPPGEVYTMRVAEILKASSSVRHRVLVRWRYTFYDNPPQEKEHLSWEDISSLSGTISSGRLATALERKNVEVPDCVWAFPSEVSHECLSGEESDDQEEKEKAKKKKKSQKKSKKKEKEGGRDFLDKDLPFLAEEASDAESDQLPPIEVVDRQTHAHPDGEGNGKGPTVEYLVVFSDSDSKWMTVEALIDMGHERALKDFHKRQNIPIPSPKVQEILEVQASVDPKETKEKEGNTSKEKAGVIQVSCRKYKVLWAADSLDGRYAGGTEWETAKKILGLDPSAGRLFRRFHRQQVDPNVCPSRDQKPVRILGRQALAGGGEVRGFERYGGGEWKEFEYLVEWEVCSRAEREKEKGNGEGGQELGTGEPVDVDTAATGGKGGRVTYRSWELLFDLLPEAEQIEQFHEEKDFEDPSEALEGAASARQVFYEELLNSGKLSKKAAQQFRSSLGRWASGCLKGAGGGKRKRNEGGEKGVARELPTVFEVLEGGSVIGTSHAGEESELGFGFDEGEGNENEEGRGWNGITDWGGRNRFSLPPRGGDTLPFSALPNKTLPPQQACKRRKKSRLASSTCTPGLYPEDGILILDTRVVKNKREYLVLMRSGSHRDLHGLAEAVDNGDEEVINQAVWNPMSKLRDMVKPLAEFHQMNQIPMTDRVPARISDCRNIVSGKVTEENLSKMHFWVEWNPDYLEEGAKEGIRAGGEWVLLLDLLKEFPEAVKLVEGFISKRGKNEAGQWPPLYRDEEAMEIVDSREQESKPFPPDSQPTTTAAATEEVEYLAMFRLNKVYCFPPPISAEEKAHQEDQQLIVHAWRPGSSLPEHLVRAYTEKPNRLSGFRADLEARQERERQSIQALCGGQGISARGSPKQQGGAAKDFARTRTVADQVAEHLPQFLANCSSLGNVDLAQACVFFAYHVNISESARLKGLSGVSPEEVRTALTTALPMICGSVESVENQQTMENIQRVLDAFPESLSKKNEPRPNREMPRVDNRRTSVCSLESGSRVTSALEPPPFSMPFETSPPPYGFDPRDIRPRDVLQQHGRPGAAPHPPQGFRAPHMRMPGGFPSSLAHGVGPGFPHHPLSEDEGPPVARERQRQRKKDVRGGNAFSFTGEMGGEYADDEGDEESLSLADRFIGPPFGRFGGGRVSMPPMDVGKRQVCMGVAEREGTGGQQRWRSGVSKQEEKAQGKGTQGKDKDRGRTARMPGGGGGERKGKGRPQ</sequence>
<dbReference type="EMBL" id="CDMZ01001065">
    <property type="protein sequence ID" value="CEM26556.1"/>
    <property type="molecule type" value="Genomic_DNA"/>
</dbReference>
<feature type="compositionally biased region" description="Basic and acidic residues" evidence="1">
    <location>
        <begin position="1592"/>
        <end position="1611"/>
    </location>
</feature>